<dbReference type="RefSeq" id="WP_386741254.1">
    <property type="nucleotide sequence ID" value="NZ_JBHSMG010000005.1"/>
</dbReference>
<reference evidence="4" key="1">
    <citation type="journal article" date="2019" name="Int. J. Syst. Evol. Microbiol.">
        <title>The Global Catalogue of Microorganisms (GCM) 10K type strain sequencing project: providing services to taxonomists for standard genome sequencing and annotation.</title>
        <authorList>
            <consortium name="The Broad Institute Genomics Platform"/>
            <consortium name="The Broad Institute Genome Sequencing Center for Infectious Disease"/>
            <person name="Wu L."/>
            <person name="Ma J."/>
        </authorList>
    </citation>
    <scope>NUCLEOTIDE SEQUENCE [LARGE SCALE GENOMIC DNA]</scope>
    <source>
        <strain evidence="4">CGMCC 4.6997</strain>
    </source>
</reference>
<accession>A0ABW0NSL6</accession>
<dbReference type="Pfam" id="PF02350">
    <property type="entry name" value="Epimerase_2"/>
    <property type="match status" value="1"/>
</dbReference>
<comment type="caution">
    <text evidence="3">The sequence shown here is derived from an EMBL/GenBank/DDBJ whole genome shotgun (WGS) entry which is preliminary data.</text>
</comment>
<dbReference type="SUPFAM" id="SSF53756">
    <property type="entry name" value="UDP-Glycosyltransferase/glycogen phosphorylase"/>
    <property type="match status" value="1"/>
</dbReference>
<protein>
    <submittedName>
        <fullName evidence="3">Non-hydrolyzing UDP-N-acetylglucosamine 2-epimerase</fullName>
        <ecNumber evidence="3">5.1.3.14</ecNumber>
    </submittedName>
</protein>
<evidence type="ECO:0000256" key="1">
    <source>
        <dbReference type="RuleBase" id="RU003513"/>
    </source>
</evidence>
<dbReference type="PANTHER" id="PTHR43174">
    <property type="entry name" value="UDP-N-ACETYLGLUCOSAMINE 2-EPIMERASE"/>
    <property type="match status" value="1"/>
</dbReference>
<dbReference type="GO" id="GO:0008761">
    <property type="term" value="F:UDP-N-acetylglucosamine 2-epimerase activity"/>
    <property type="evidence" value="ECO:0007669"/>
    <property type="project" value="UniProtKB-EC"/>
</dbReference>
<sequence length="377" mass="42282">MPTIVTIVGTRPEIIRLSRIIPRLDGAVNHVLVHTGQNHDRQLNEIFFEELGVRTPDHFLNVDTSSLGSVLGDTLIKIEKVFLEVKPDGVLILGDTNSAVSALMARRMNIPVYHMEAGNRSFDENVPEEINRRMVDHVSDFNMPYNQYSHRNLIAEGLHPRRLSMTGSPMREVLEFYREKIDSSDVLDRLGLSPKSFFLVSAHRQENVDSPQRLTELLATLKAVHEKWGLPVLVSTHPRTRRQLEALPGFTETDGVVFHQPFGFLDYNKLQLSARCVISDSGTISEESALLGFPAITIRDSMERPEALDAGSIVMTGLRRDEVIAGIEEATSQPPRNTLPAGYEVDDVSTRVLRFILSTVGRHHAWAGIRRPDLDEG</sequence>
<keyword evidence="4" id="KW-1185">Reference proteome</keyword>
<dbReference type="Gene3D" id="3.40.50.2000">
    <property type="entry name" value="Glycogen Phosphorylase B"/>
    <property type="match status" value="2"/>
</dbReference>
<evidence type="ECO:0000259" key="2">
    <source>
        <dbReference type="Pfam" id="PF02350"/>
    </source>
</evidence>
<dbReference type="EMBL" id="JBHSMG010000005">
    <property type="protein sequence ID" value="MFC5503399.1"/>
    <property type="molecule type" value="Genomic_DNA"/>
</dbReference>
<dbReference type="Proteomes" id="UP001596039">
    <property type="component" value="Unassembled WGS sequence"/>
</dbReference>
<keyword evidence="1 3" id="KW-0413">Isomerase</keyword>
<evidence type="ECO:0000313" key="3">
    <source>
        <dbReference type="EMBL" id="MFC5503399.1"/>
    </source>
</evidence>
<feature type="domain" description="UDP-N-acetylglucosamine 2-epimerase" evidence="2">
    <location>
        <begin position="27"/>
        <end position="356"/>
    </location>
</feature>
<dbReference type="EC" id="5.1.3.14" evidence="3"/>
<dbReference type="InterPro" id="IPR029767">
    <property type="entry name" value="WecB-like"/>
</dbReference>
<organism evidence="3 4">
    <name type="scientific">Lysinimonas soli</name>
    <dbReference type="NCBI Taxonomy" id="1074233"/>
    <lineage>
        <taxon>Bacteria</taxon>
        <taxon>Bacillati</taxon>
        <taxon>Actinomycetota</taxon>
        <taxon>Actinomycetes</taxon>
        <taxon>Micrococcales</taxon>
        <taxon>Microbacteriaceae</taxon>
        <taxon>Lysinimonas</taxon>
    </lineage>
</organism>
<proteinExistence type="inferred from homology"/>
<dbReference type="InterPro" id="IPR003331">
    <property type="entry name" value="UDP_GlcNAc_Epimerase_2_dom"/>
</dbReference>
<dbReference type="PANTHER" id="PTHR43174:SF1">
    <property type="entry name" value="UDP-N-ACETYLGLUCOSAMINE 2-EPIMERASE"/>
    <property type="match status" value="1"/>
</dbReference>
<dbReference type="CDD" id="cd03786">
    <property type="entry name" value="GTB_UDP-GlcNAc_2-Epimerase"/>
    <property type="match status" value="1"/>
</dbReference>
<name>A0ABW0NSL6_9MICO</name>
<gene>
    <name evidence="3" type="primary">wecB</name>
    <name evidence="3" type="ORF">ACFPJ4_14215</name>
</gene>
<evidence type="ECO:0000313" key="4">
    <source>
        <dbReference type="Proteomes" id="UP001596039"/>
    </source>
</evidence>
<comment type="similarity">
    <text evidence="1">Belongs to the UDP-N-acetylglucosamine 2-epimerase family.</text>
</comment>
<dbReference type="NCBIfam" id="TIGR00236">
    <property type="entry name" value="wecB"/>
    <property type="match status" value="1"/>
</dbReference>